<dbReference type="InterPro" id="IPR050060">
    <property type="entry name" value="Phosphoglucosamine_mutase"/>
</dbReference>
<comment type="cofactor">
    <cofactor evidence="1">
        <name>Mg(2+)</name>
        <dbReference type="ChEBI" id="CHEBI:18420"/>
    </cofactor>
</comment>
<evidence type="ECO:0000256" key="4">
    <source>
        <dbReference type="ARBA" id="ARBA00022723"/>
    </source>
</evidence>
<dbReference type="FunFam" id="3.40.120.10:FF:000002">
    <property type="entry name" value="Phosphoglucosamine mutase"/>
    <property type="match status" value="1"/>
</dbReference>
<dbReference type="Pfam" id="PF02880">
    <property type="entry name" value="PGM_PMM_III"/>
    <property type="match status" value="1"/>
</dbReference>
<comment type="caution">
    <text evidence="13">The sequence shown here is derived from an EMBL/GenBank/DDBJ whole genome shotgun (WGS) entry which is preliminary data.</text>
</comment>
<reference evidence="13 14" key="1">
    <citation type="submission" date="2020-02" db="EMBL/GenBank/DDBJ databases">
        <title>Albibacoteraceae fam. nov., the first described family within the subdivision 4 Verrucomicrobia.</title>
        <authorList>
            <person name="Xi F."/>
        </authorList>
    </citation>
    <scope>NUCLEOTIDE SEQUENCE [LARGE SCALE GENOMIC DNA]</scope>
    <source>
        <strain evidence="13 14">CK1056</strain>
    </source>
</reference>
<name>A0A6B2M1Y0_9BACT</name>
<dbReference type="InterPro" id="IPR005846">
    <property type="entry name" value="A-D-PHexomutase_a/b/a-III"/>
</dbReference>
<dbReference type="PRINTS" id="PR00509">
    <property type="entry name" value="PGMPMM"/>
</dbReference>
<evidence type="ECO:0000256" key="1">
    <source>
        <dbReference type="ARBA" id="ARBA00001946"/>
    </source>
</evidence>
<dbReference type="Proteomes" id="UP000478417">
    <property type="component" value="Unassembled WGS sequence"/>
</dbReference>
<feature type="domain" description="Alpha-D-phosphohexomutase C-terminal" evidence="9">
    <location>
        <begin position="376"/>
        <end position="438"/>
    </location>
</feature>
<dbReference type="GO" id="GO:0004615">
    <property type="term" value="F:phosphomannomutase activity"/>
    <property type="evidence" value="ECO:0007669"/>
    <property type="project" value="TreeGrafter"/>
</dbReference>
<gene>
    <name evidence="13" type="primary">glmM</name>
    <name evidence="13" type="ORF">G0Q06_11155</name>
</gene>
<dbReference type="AlphaFoldDB" id="A0A6B2M1Y0"/>
<dbReference type="GO" id="GO:0005975">
    <property type="term" value="P:carbohydrate metabolic process"/>
    <property type="evidence" value="ECO:0007669"/>
    <property type="project" value="InterPro"/>
</dbReference>
<dbReference type="Pfam" id="PF00408">
    <property type="entry name" value="PGM_PMM_IV"/>
    <property type="match status" value="1"/>
</dbReference>
<dbReference type="GO" id="GO:0000287">
    <property type="term" value="F:magnesium ion binding"/>
    <property type="evidence" value="ECO:0007669"/>
    <property type="project" value="InterPro"/>
</dbReference>
<proteinExistence type="inferred from homology"/>
<evidence type="ECO:0000313" key="13">
    <source>
        <dbReference type="EMBL" id="NDV63011.1"/>
    </source>
</evidence>
<dbReference type="Pfam" id="PF02879">
    <property type="entry name" value="PGM_PMM_II"/>
    <property type="match status" value="1"/>
</dbReference>
<feature type="domain" description="Alpha-D-phosphohexomutase alpha/beta/alpha" evidence="12">
    <location>
        <begin position="258"/>
        <end position="367"/>
    </location>
</feature>
<dbReference type="InterPro" id="IPR006352">
    <property type="entry name" value="GlmM_bact"/>
</dbReference>
<keyword evidence="3" id="KW-0597">Phosphoprotein</keyword>
<dbReference type="InterPro" id="IPR005844">
    <property type="entry name" value="A-D-PHexomutase_a/b/a-I"/>
</dbReference>
<evidence type="ECO:0000256" key="7">
    <source>
        <dbReference type="RuleBase" id="RU004326"/>
    </source>
</evidence>
<dbReference type="NCBIfam" id="TIGR01455">
    <property type="entry name" value="glmM"/>
    <property type="match status" value="1"/>
</dbReference>
<dbReference type="PANTHER" id="PTHR42946:SF1">
    <property type="entry name" value="PHOSPHOGLUCOMUTASE (ALPHA-D-GLUCOSE-1,6-BISPHOSPHATE-DEPENDENT)"/>
    <property type="match status" value="1"/>
</dbReference>
<dbReference type="GO" id="GO:0006048">
    <property type="term" value="P:UDP-N-acetylglucosamine biosynthetic process"/>
    <property type="evidence" value="ECO:0007669"/>
    <property type="project" value="TreeGrafter"/>
</dbReference>
<comment type="catalytic activity">
    <reaction evidence="8">
        <text>alpha-D-glucosamine 1-phosphate = D-glucosamine 6-phosphate</text>
        <dbReference type="Rhea" id="RHEA:23424"/>
        <dbReference type="ChEBI" id="CHEBI:58516"/>
        <dbReference type="ChEBI" id="CHEBI:58725"/>
        <dbReference type="EC" id="5.4.2.10"/>
    </reaction>
</comment>
<evidence type="ECO:0000256" key="8">
    <source>
        <dbReference type="RuleBase" id="RU004327"/>
    </source>
</evidence>
<comment type="function">
    <text evidence="8">Catalyzes the conversion of glucosamine-6-phosphate to glucosamine-1-phosphate.</text>
</comment>
<evidence type="ECO:0000256" key="6">
    <source>
        <dbReference type="ARBA" id="ARBA00023235"/>
    </source>
</evidence>
<dbReference type="EMBL" id="JAAGNX010000003">
    <property type="protein sequence ID" value="NDV63011.1"/>
    <property type="molecule type" value="Genomic_DNA"/>
</dbReference>
<keyword evidence="14" id="KW-1185">Reference proteome</keyword>
<dbReference type="InterPro" id="IPR016066">
    <property type="entry name" value="A-D-PHexomutase_CS"/>
</dbReference>
<evidence type="ECO:0000256" key="5">
    <source>
        <dbReference type="ARBA" id="ARBA00022842"/>
    </source>
</evidence>
<evidence type="ECO:0000256" key="2">
    <source>
        <dbReference type="ARBA" id="ARBA00010231"/>
    </source>
</evidence>
<evidence type="ECO:0000259" key="12">
    <source>
        <dbReference type="Pfam" id="PF02880"/>
    </source>
</evidence>
<accession>A0A6B2M1Y0</accession>
<organism evidence="13 14">
    <name type="scientific">Oceanipulchritudo coccoides</name>
    <dbReference type="NCBI Taxonomy" id="2706888"/>
    <lineage>
        <taxon>Bacteria</taxon>
        <taxon>Pseudomonadati</taxon>
        <taxon>Verrucomicrobiota</taxon>
        <taxon>Opitutia</taxon>
        <taxon>Puniceicoccales</taxon>
        <taxon>Oceanipulchritudinaceae</taxon>
        <taxon>Oceanipulchritudo</taxon>
    </lineage>
</organism>
<dbReference type="GO" id="GO:0005829">
    <property type="term" value="C:cytosol"/>
    <property type="evidence" value="ECO:0007669"/>
    <property type="project" value="TreeGrafter"/>
</dbReference>
<dbReference type="InterPro" id="IPR005841">
    <property type="entry name" value="Alpha-D-phosphohexomutase_SF"/>
</dbReference>
<sequence length="454" mass="49279">MKYFGTDGIRDRVTGPLLDQKFVFRLGRAVGRWMRQSPASASYHVAIGRDTRSSGGYLFLSLARGLDAEKIKIFDAGVCPTPAVATTVRDLNLNMGIVITASHNPATDNGIKLFGPSGFKLREEQEEEIEAILDSIPEASSEDFEFTPAVRYYEARRHYLDHYEDILPDGALMGIRIVLDCSNGATYRTSGELLGRFGAQVIPFGCEPTGDNINADVGSENPQVISKATVELNAHLGISHDGDGDRVILCDHLGRVIDGDAVLAILGNGWAARNELPGMAVVATIMSNLGLDKCLADAGVRLERVGVGDRQVFYAMQKAGYVLGGEASGHFIAMNHLPTGDGLLAALLVLREMMKSEKTLADLASIFSPFPQLKKNLNVKQKLPLEEQTALQNALNSLNGRLGQRGRILLRYSGTEPKIRLLAEAEDPDLATNTMEELESLVHTHLPVTQSTPL</sequence>
<protein>
    <recommendedName>
        <fullName evidence="8">Phosphoglucosamine mutase</fullName>
        <ecNumber evidence="8">5.4.2.10</ecNumber>
    </recommendedName>
</protein>
<keyword evidence="4 7" id="KW-0479">Metal-binding</keyword>
<evidence type="ECO:0000259" key="9">
    <source>
        <dbReference type="Pfam" id="PF00408"/>
    </source>
</evidence>
<keyword evidence="6 8" id="KW-0413">Isomerase</keyword>
<comment type="similarity">
    <text evidence="2 7">Belongs to the phosphohexose mutase family.</text>
</comment>
<dbReference type="Gene3D" id="3.30.310.50">
    <property type="entry name" value="Alpha-D-phosphohexomutase, C-terminal domain"/>
    <property type="match status" value="1"/>
</dbReference>
<dbReference type="GO" id="GO:0008966">
    <property type="term" value="F:phosphoglucosamine mutase activity"/>
    <property type="evidence" value="ECO:0007669"/>
    <property type="project" value="UniProtKB-EC"/>
</dbReference>
<feature type="domain" description="Alpha-D-phosphohexomutase alpha/beta/alpha" evidence="10">
    <location>
        <begin position="2"/>
        <end position="137"/>
    </location>
</feature>
<dbReference type="SUPFAM" id="SSF55957">
    <property type="entry name" value="Phosphoglucomutase, C-terminal domain"/>
    <property type="match status" value="1"/>
</dbReference>
<dbReference type="PANTHER" id="PTHR42946">
    <property type="entry name" value="PHOSPHOHEXOSE MUTASE"/>
    <property type="match status" value="1"/>
</dbReference>
<evidence type="ECO:0000256" key="3">
    <source>
        <dbReference type="ARBA" id="ARBA00022553"/>
    </source>
</evidence>
<dbReference type="PROSITE" id="PS00710">
    <property type="entry name" value="PGM_PMM"/>
    <property type="match status" value="1"/>
</dbReference>
<feature type="domain" description="Alpha-D-phosphohexomutase alpha/beta/alpha" evidence="11">
    <location>
        <begin position="158"/>
        <end position="254"/>
    </location>
</feature>
<keyword evidence="5 7" id="KW-0460">Magnesium</keyword>
<dbReference type="Gene3D" id="3.40.120.10">
    <property type="entry name" value="Alpha-D-Glucose-1,6-Bisphosphate, subunit A, domain 3"/>
    <property type="match status" value="3"/>
</dbReference>
<dbReference type="Pfam" id="PF02878">
    <property type="entry name" value="PGM_PMM_I"/>
    <property type="match status" value="1"/>
</dbReference>
<dbReference type="GO" id="GO:0009252">
    <property type="term" value="P:peptidoglycan biosynthetic process"/>
    <property type="evidence" value="ECO:0007669"/>
    <property type="project" value="TreeGrafter"/>
</dbReference>
<dbReference type="InterPro" id="IPR005843">
    <property type="entry name" value="A-D-PHexomutase_C"/>
</dbReference>
<dbReference type="EC" id="5.4.2.10" evidence="8"/>
<dbReference type="SUPFAM" id="SSF53738">
    <property type="entry name" value="Phosphoglucomutase, first 3 domains"/>
    <property type="match status" value="3"/>
</dbReference>
<dbReference type="InterPro" id="IPR036900">
    <property type="entry name" value="A-D-PHexomutase_C_sf"/>
</dbReference>
<dbReference type="RefSeq" id="WP_163965922.1">
    <property type="nucleotide sequence ID" value="NZ_JAAGNX010000003.1"/>
</dbReference>
<dbReference type="InterPro" id="IPR016055">
    <property type="entry name" value="A-D-PHexomutase_a/b/a-I/II/III"/>
</dbReference>
<evidence type="ECO:0000313" key="14">
    <source>
        <dbReference type="Proteomes" id="UP000478417"/>
    </source>
</evidence>
<evidence type="ECO:0000259" key="10">
    <source>
        <dbReference type="Pfam" id="PF02878"/>
    </source>
</evidence>
<evidence type="ECO:0000259" key="11">
    <source>
        <dbReference type="Pfam" id="PF02879"/>
    </source>
</evidence>
<dbReference type="InterPro" id="IPR005845">
    <property type="entry name" value="A-D-PHexomutase_a/b/a-II"/>
</dbReference>